<comment type="caution">
    <text evidence="1">The sequence shown here is derived from an EMBL/GenBank/DDBJ whole genome shotgun (WGS) entry which is preliminary data.</text>
</comment>
<dbReference type="OrthoDB" id="6780049at2759"/>
<name>A0A482WEB7_ASBVE</name>
<accession>A0A482WEB7</accession>
<proteinExistence type="predicted"/>
<keyword evidence="2" id="KW-1185">Reference proteome</keyword>
<organism evidence="1 2">
    <name type="scientific">Asbolus verrucosus</name>
    <name type="common">Desert ironclad beetle</name>
    <dbReference type="NCBI Taxonomy" id="1661398"/>
    <lineage>
        <taxon>Eukaryota</taxon>
        <taxon>Metazoa</taxon>
        <taxon>Ecdysozoa</taxon>
        <taxon>Arthropoda</taxon>
        <taxon>Hexapoda</taxon>
        <taxon>Insecta</taxon>
        <taxon>Pterygota</taxon>
        <taxon>Neoptera</taxon>
        <taxon>Endopterygota</taxon>
        <taxon>Coleoptera</taxon>
        <taxon>Polyphaga</taxon>
        <taxon>Cucujiformia</taxon>
        <taxon>Tenebrionidae</taxon>
        <taxon>Pimeliinae</taxon>
        <taxon>Asbolus</taxon>
    </lineage>
</organism>
<gene>
    <name evidence="1" type="ORF">BDFB_010893</name>
</gene>
<protein>
    <submittedName>
        <fullName evidence="1">Uncharacterized protein</fullName>
    </submittedName>
</protein>
<dbReference type="AlphaFoldDB" id="A0A482WEB7"/>
<dbReference type="EMBL" id="QDEB01000633">
    <property type="protein sequence ID" value="RZC43267.1"/>
    <property type="molecule type" value="Genomic_DNA"/>
</dbReference>
<sequence length="217" mass="24952">MYHECGKLFNPVNYMDKLPSLSLPYVDSVPNIPPIKPSPVARTKVVSVVTKYIYRNPVCVKISGKKPLCKPLNSPGINNIEYLVTKEYFVRDRKTKQRDLKDEDDGLGMYVQSSEEPRPFSKQKETPILSQEEVKDMLIEDRLDQLETILPHYTRRRVFQTSTITVTKVKSNNRATATLLVKNCVPQGYDLCPPKVRQRKSKIVEVSNITLEQNYYG</sequence>
<reference evidence="1 2" key="1">
    <citation type="submission" date="2017-03" db="EMBL/GenBank/DDBJ databases">
        <title>Genome of the blue death feigning beetle - Asbolus verrucosus.</title>
        <authorList>
            <person name="Rider S.D."/>
        </authorList>
    </citation>
    <scope>NUCLEOTIDE SEQUENCE [LARGE SCALE GENOMIC DNA]</scope>
    <source>
        <strain evidence="1">Butters</strain>
        <tissue evidence="1">Head and leg muscle</tissue>
    </source>
</reference>
<evidence type="ECO:0000313" key="2">
    <source>
        <dbReference type="Proteomes" id="UP000292052"/>
    </source>
</evidence>
<dbReference type="Proteomes" id="UP000292052">
    <property type="component" value="Unassembled WGS sequence"/>
</dbReference>
<evidence type="ECO:0000313" key="1">
    <source>
        <dbReference type="EMBL" id="RZC43267.1"/>
    </source>
</evidence>